<proteinExistence type="predicted"/>
<dbReference type="HOGENOM" id="CLU_031133_1_0_1"/>
<protein>
    <submittedName>
        <fullName evidence="2">Uncharacterized protein</fullName>
    </submittedName>
</protein>
<name>A0A0C9Y7E7_9AGAM</name>
<dbReference type="Proteomes" id="UP000054018">
    <property type="component" value="Unassembled WGS sequence"/>
</dbReference>
<feature type="region of interest" description="Disordered" evidence="1">
    <location>
        <begin position="143"/>
        <end position="168"/>
    </location>
</feature>
<accession>A0A0C9Y7E7</accession>
<evidence type="ECO:0000313" key="2">
    <source>
        <dbReference type="EMBL" id="KIK20585.1"/>
    </source>
</evidence>
<evidence type="ECO:0000313" key="3">
    <source>
        <dbReference type="Proteomes" id="UP000054018"/>
    </source>
</evidence>
<dbReference type="EMBL" id="KN833762">
    <property type="protein sequence ID" value="KIK20585.1"/>
    <property type="molecule type" value="Genomic_DNA"/>
</dbReference>
<sequence>MPLADTPPGTTRTKTPATRINTRASSQANFKDLLATQTSIITDYATSLRHLLRKGVLQPGTEPTTDTLSTALFQIAQFPNVPASAIDGIRAVAFLLEKVDATALSLDIQNTLRTSLPETITNHVIAALSPHIASLQDSALALKHPIPPPPRLTPPQDDAPPDITPSPAPAQALEDLLPHVKSIHTTLVTSALAKAEIRARQVLFTPTPDQTLYSKSTDPGTIAIDILDATMAHQNEDAPYINVRSAVCLNNGNLLIELSSAEAAEWMRSTEVRTTLSSSLGINAVVKERTFTVVVPFFPTPLDISDPFLLTNIENENDVPPGSLHSIRWAKNPERR</sequence>
<reference evidence="3" key="2">
    <citation type="submission" date="2015-01" db="EMBL/GenBank/DDBJ databases">
        <title>Evolutionary Origins and Diversification of the Mycorrhizal Mutualists.</title>
        <authorList>
            <consortium name="DOE Joint Genome Institute"/>
            <consortium name="Mycorrhizal Genomics Consortium"/>
            <person name="Kohler A."/>
            <person name="Kuo A."/>
            <person name="Nagy L.G."/>
            <person name="Floudas D."/>
            <person name="Copeland A."/>
            <person name="Barry K.W."/>
            <person name="Cichocki N."/>
            <person name="Veneault-Fourrey C."/>
            <person name="LaButti K."/>
            <person name="Lindquist E.A."/>
            <person name="Lipzen A."/>
            <person name="Lundell T."/>
            <person name="Morin E."/>
            <person name="Murat C."/>
            <person name="Riley R."/>
            <person name="Ohm R."/>
            <person name="Sun H."/>
            <person name="Tunlid A."/>
            <person name="Henrissat B."/>
            <person name="Grigoriev I.V."/>
            <person name="Hibbett D.S."/>
            <person name="Martin F."/>
        </authorList>
    </citation>
    <scope>NUCLEOTIDE SEQUENCE [LARGE SCALE GENOMIC DNA]</scope>
    <source>
        <strain evidence="3">441</strain>
    </source>
</reference>
<keyword evidence="3" id="KW-1185">Reference proteome</keyword>
<organism evidence="2 3">
    <name type="scientific">Pisolithus microcarpus 441</name>
    <dbReference type="NCBI Taxonomy" id="765257"/>
    <lineage>
        <taxon>Eukaryota</taxon>
        <taxon>Fungi</taxon>
        <taxon>Dikarya</taxon>
        <taxon>Basidiomycota</taxon>
        <taxon>Agaricomycotina</taxon>
        <taxon>Agaricomycetes</taxon>
        <taxon>Agaricomycetidae</taxon>
        <taxon>Boletales</taxon>
        <taxon>Sclerodermatineae</taxon>
        <taxon>Pisolithaceae</taxon>
        <taxon>Pisolithus</taxon>
    </lineage>
</organism>
<dbReference type="AlphaFoldDB" id="A0A0C9Y7E7"/>
<dbReference type="OrthoDB" id="2692743at2759"/>
<gene>
    <name evidence="2" type="ORF">PISMIDRAFT_105479</name>
</gene>
<evidence type="ECO:0000256" key="1">
    <source>
        <dbReference type="SAM" id="MobiDB-lite"/>
    </source>
</evidence>
<feature type="non-terminal residue" evidence="2">
    <location>
        <position position="336"/>
    </location>
</feature>
<reference evidence="2 3" key="1">
    <citation type="submission" date="2014-04" db="EMBL/GenBank/DDBJ databases">
        <authorList>
            <consortium name="DOE Joint Genome Institute"/>
            <person name="Kuo A."/>
            <person name="Kohler A."/>
            <person name="Costa M.D."/>
            <person name="Nagy L.G."/>
            <person name="Floudas D."/>
            <person name="Copeland A."/>
            <person name="Barry K.W."/>
            <person name="Cichocki N."/>
            <person name="Veneault-Fourrey C."/>
            <person name="LaButti K."/>
            <person name="Lindquist E.A."/>
            <person name="Lipzen A."/>
            <person name="Lundell T."/>
            <person name="Morin E."/>
            <person name="Murat C."/>
            <person name="Sun H."/>
            <person name="Tunlid A."/>
            <person name="Henrissat B."/>
            <person name="Grigoriev I.V."/>
            <person name="Hibbett D.S."/>
            <person name="Martin F."/>
            <person name="Nordberg H.P."/>
            <person name="Cantor M.N."/>
            <person name="Hua S.X."/>
        </authorList>
    </citation>
    <scope>NUCLEOTIDE SEQUENCE [LARGE SCALE GENOMIC DNA]</scope>
    <source>
        <strain evidence="2 3">441</strain>
    </source>
</reference>